<dbReference type="EMBL" id="JAPFFF010000015">
    <property type="protein sequence ID" value="KAK8866581.1"/>
    <property type="molecule type" value="Genomic_DNA"/>
</dbReference>
<accession>A0ABR2IQ62</accession>
<protein>
    <submittedName>
        <fullName evidence="1">Uncharacterized protein</fullName>
    </submittedName>
</protein>
<comment type="caution">
    <text evidence="1">The sequence shown here is derived from an EMBL/GenBank/DDBJ whole genome shotgun (WGS) entry which is preliminary data.</text>
</comment>
<organism evidence="1 2">
    <name type="scientific">Tritrichomonas musculus</name>
    <dbReference type="NCBI Taxonomy" id="1915356"/>
    <lineage>
        <taxon>Eukaryota</taxon>
        <taxon>Metamonada</taxon>
        <taxon>Parabasalia</taxon>
        <taxon>Tritrichomonadida</taxon>
        <taxon>Tritrichomonadidae</taxon>
        <taxon>Tritrichomonas</taxon>
    </lineage>
</organism>
<proteinExistence type="predicted"/>
<name>A0ABR2IQ62_9EUKA</name>
<sequence length="123" mass="13866">MSYTLPTQGLHARPCTFIDTNVTPVLTAQTETILEMRRDLLNGPCHSISNRFCPSPCSRPCNSSQSYDRLVTNQDRPLQYPFIHADIHPGQLPVSTVIANSQYTNGFSSGVDYRRAHARNSRW</sequence>
<evidence type="ECO:0000313" key="2">
    <source>
        <dbReference type="Proteomes" id="UP001470230"/>
    </source>
</evidence>
<dbReference type="Proteomes" id="UP001470230">
    <property type="component" value="Unassembled WGS sequence"/>
</dbReference>
<keyword evidence="2" id="KW-1185">Reference proteome</keyword>
<evidence type="ECO:0000313" key="1">
    <source>
        <dbReference type="EMBL" id="KAK8866581.1"/>
    </source>
</evidence>
<reference evidence="1 2" key="1">
    <citation type="submission" date="2024-04" db="EMBL/GenBank/DDBJ databases">
        <title>Tritrichomonas musculus Genome.</title>
        <authorList>
            <person name="Alves-Ferreira E."/>
            <person name="Grigg M."/>
            <person name="Lorenzi H."/>
            <person name="Galac M."/>
        </authorList>
    </citation>
    <scope>NUCLEOTIDE SEQUENCE [LARGE SCALE GENOMIC DNA]</scope>
    <source>
        <strain evidence="1 2">EAF2021</strain>
    </source>
</reference>
<gene>
    <name evidence="1" type="ORF">M9Y10_009545</name>
</gene>